<dbReference type="Pfam" id="PF20152">
    <property type="entry name" value="DUF6534"/>
    <property type="match status" value="1"/>
</dbReference>
<dbReference type="PANTHER" id="PTHR40465:SF1">
    <property type="entry name" value="DUF6534 DOMAIN-CONTAINING PROTEIN"/>
    <property type="match status" value="1"/>
</dbReference>
<dbReference type="OrthoDB" id="2535105at2759"/>
<organism evidence="3 4">
    <name type="scientific">Steccherinum ochraceum</name>
    <dbReference type="NCBI Taxonomy" id="92696"/>
    <lineage>
        <taxon>Eukaryota</taxon>
        <taxon>Fungi</taxon>
        <taxon>Dikarya</taxon>
        <taxon>Basidiomycota</taxon>
        <taxon>Agaricomycotina</taxon>
        <taxon>Agaricomycetes</taxon>
        <taxon>Polyporales</taxon>
        <taxon>Steccherinaceae</taxon>
        <taxon>Steccherinum</taxon>
    </lineage>
</organism>
<gene>
    <name evidence="3" type="ORF">EIP91_007506</name>
</gene>
<evidence type="ECO:0000259" key="2">
    <source>
        <dbReference type="Pfam" id="PF20152"/>
    </source>
</evidence>
<feature type="transmembrane region" description="Helical" evidence="1">
    <location>
        <begin position="275"/>
        <end position="296"/>
    </location>
</feature>
<dbReference type="EMBL" id="RWJN01000405">
    <property type="protein sequence ID" value="TCD62066.1"/>
    <property type="molecule type" value="Genomic_DNA"/>
</dbReference>
<keyword evidence="1" id="KW-0812">Transmembrane</keyword>
<feature type="transmembrane region" description="Helical" evidence="1">
    <location>
        <begin position="45"/>
        <end position="63"/>
    </location>
</feature>
<evidence type="ECO:0000256" key="1">
    <source>
        <dbReference type="SAM" id="Phobius"/>
    </source>
</evidence>
<proteinExistence type="predicted"/>
<feature type="transmembrane region" description="Helical" evidence="1">
    <location>
        <begin position="358"/>
        <end position="381"/>
    </location>
</feature>
<sequence>MTDLTSLLGPVLLAQLFNHGLFGILTVQVYLYYVAFPRDRFQYKATVAAIFITELAQVGVATYDTFLMFASGWGNPTKADAIRMLWMDGPLMIAIIGVYCQWFYARRIYALCRNYLIVTVIYVLCVLQFAFGVYAAVQVHNSQNLSECLRLVPTKSNIVNLLNDNSYRVPAPSDIPAEPSKTSTSVKVDLYYIAFPRDRYAYKITVAVVFGLELAQVGVATYDAFRMFASEWGNFPQADAIGLYWMDGALMIETVAAVCQCFYASRIYALGHNLYLVALISILCLLQLGCGIYVTIEVYKAPGLTSLSNVYTSGIMWSSTAIACNSLVTCSMFYYLWRAKRASPLKRTRTTNMLSRMILYTIETGFVAVAGSIMAVVSYVASPSTSLWFLWIMLIGKLYSNCLLAVLNARLRIEGGKELHTTPISDESIAIRTDFDVLPRTRVTGGRIGDPRCEGQDLKADKNVDLRPDASQMA</sequence>
<evidence type="ECO:0000313" key="3">
    <source>
        <dbReference type="EMBL" id="TCD62066.1"/>
    </source>
</evidence>
<feature type="transmembrane region" description="Helical" evidence="1">
    <location>
        <begin position="316"/>
        <end position="337"/>
    </location>
</feature>
<dbReference type="Proteomes" id="UP000292702">
    <property type="component" value="Unassembled WGS sequence"/>
</dbReference>
<feature type="transmembrane region" description="Helical" evidence="1">
    <location>
        <begin position="387"/>
        <end position="407"/>
    </location>
</feature>
<keyword evidence="1" id="KW-1133">Transmembrane helix</keyword>
<protein>
    <recommendedName>
        <fullName evidence="2">DUF6534 domain-containing protein</fullName>
    </recommendedName>
</protein>
<keyword evidence="1" id="KW-0472">Membrane</keyword>
<reference evidence="3 4" key="1">
    <citation type="submission" date="2018-11" db="EMBL/GenBank/DDBJ databases">
        <title>Genome assembly of Steccherinum ochraceum LE-BIN_3174, the white-rot fungus of the Steccherinaceae family (The Residual Polyporoid clade, Polyporales, Basidiomycota).</title>
        <authorList>
            <person name="Fedorova T.V."/>
            <person name="Glazunova O.A."/>
            <person name="Landesman E.O."/>
            <person name="Moiseenko K.V."/>
            <person name="Psurtseva N.V."/>
            <person name="Savinova O.S."/>
            <person name="Shakhova N.V."/>
            <person name="Tyazhelova T.V."/>
            <person name="Vasina D.V."/>
        </authorList>
    </citation>
    <scope>NUCLEOTIDE SEQUENCE [LARGE SCALE GENOMIC DNA]</scope>
    <source>
        <strain evidence="3 4">LE-BIN_3174</strain>
    </source>
</reference>
<feature type="transmembrane region" description="Helical" evidence="1">
    <location>
        <begin position="116"/>
        <end position="137"/>
    </location>
</feature>
<feature type="transmembrane region" description="Helical" evidence="1">
    <location>
        <begin position="83"/>
        <end position="104"/>
    </location>
</feature>
<evidence type="ECO:0000313" key="4">
    <source>
        <dbReference type="Proteomes" id="UP000292702"/>
    </source>
</evidence>
<keyword evidence="4" id="KW-1185">Reference proteome</keyword>
<accession>A0A4R0R6I9</accession>
<dbReference type="STRING" id="92696.A0A4R0R6I9"/>
<feature type="domain" description="DUF6534" evidence="2">
    <location>
        <begin position="321"/>
        <end position="410"/>
    </location>
</feature>
<dbReference type="PANTHER" id="PTHR40465">
    <property type="entry name" value="CHROMOSOME 1, WHOLE GENOME SHOTGUN SEQUENCE"/>
    <property type="match status" value="1"/>
</dbReference>
<feature type="transmembrane region" description="Helical" evidence="1">
    <location>
        <begin position="12"/>
        <end position="33"/>
    </location>
</feature>
<dbReference type="AlphaFoldDB" id="A0A4R0R6I9"/>
<comment type="caution">
    <text evidence="3">The sequence shown here is derived from an EMBL/GenBank/DDBJ whole genome shotgun (WGS) entry which is preliminary data.</text>
</comment>
<dbReference type="InterPro" id="IPR045339">
    <property type="entry name" value="DUF6534"/>
</dbReference>
<name>A0A4R0R6I9_9APHY</name>